<evidence type="ECO:0000259" key="7">
    <source>
        <dbReference type="Pfam" id="PF01578"/>
    </source>
</evidence>
<dbReference type="InterPro" id="IPR017562">
    <property type="entry name" value="Cyt_c_biogenesis_CcsA"/>
</dbReference>
<dbReference type="AlphaFoldDB" id="A0A285UAN5"/>
<protein>
    <submittedName>
        <fullName evidence="8">Cytochrome c-type biogenesis protein CcsB</fullName>
    </submittedName>
</protein>
<sequence length="399" mass="44884">MESTLLSISNGLITSAFFILLVALVPLSLSIRNEKKKFENTAIIMTVIAFVMQLGYFILRWIATGHAPVSNMYEFIATFSIMIILGYLITYHYYKTKVLGLFAIPVSLLLIAYGSLFSTDVNPLIPSLQSNWLAIHVITVSISYGILSMSAVAGLIYLLKAIPQNEKSWRARLLEMIMAGLVIVLVYIGTTLVMKGAVGYSDEFMYTDQRGETMVADYHLPSLVNYNDAIPVEHVGDNQYEQVEHFHSGIYLPPVINSQSLNTVLWSIILGLIVYGILRLILRKRLVALVKPLANKADLNLMDEIGYRSVIIGFPLFALGGIFFAAIWAQIAWSRFWGWDPKETWAFITFMFYTIFLHLRLNRGYEGEKSAWLAVIGFILILFNLIAINLIVAGLHSYA</sequence>
<feature type="transmembrane region" description="Helical" evidence="6">
    <location>
        <begin position="75"/>
        <end position="94"/>
    </location>
</feature>
<feature type="domain" description="Cytochrome c assembly protein" evidence="7">
    <location>
        <begin position="272"/>
        <end position="396"/>
    </location>
</feature>
<accession>A0A285UAN5</accession>
<keyword evidence="2 6" id="KW-0812">Transmembrane</keyword>
<organism evidence="8 9">
    <name type="scientific">Salinicoccus kekensis</name>
    <dbReference type="NCBI Taxonomy" id="714307"/>
    <lineage>
        <taxon>Bacteria</taxon>
        <taxon>Bacillati</taxon>
        <taxon>Bacillota</taxon>
        <taxon>Bacilli</taxon>
        <taxon>Bacillales</taxon>
        <taxon>Staphylococcaceae</taxon>
        <taxon>Salinicoccus</taxon>
    </lineage>
</organism>
<feature type="transmembrane region" description="Helical" evidence="6">
    <location>
        <begin position="373"/>
        <end position="395"/>
    </location>
</feature>
<evidence type="ECO:0000256" key="1">
    <source>
        <dbReference type="ARBA" id="ARBA00004141"/>
    </source>
</evidence>
<keyword evidence="5 6" id="KW-0472">Membrane</keyword>
<feature type="transmembrane region" description="Helical" evidence="6">
    <location>
        <begin position="310"/>
        <end position="333"/>
    </location>
</feature>
<dbReference type="EMBL" id="OBQF01000001">
    <property type="protein sequence ID" value="SOC38793.1"/>
    <property type="molecule type" value="Genomic_DNA"/>
</dbReference>
<feature type="domain" description="Cytochrome c assembly protein" evidence="7">
    <location>
        <begin position="70"/>
        <end position="178"/>
    </location>
</feature>
<keyword evidence="9" id="KW-1185">Reference proteome</keyword>
<gene>
    <name evidence="8" type="ORF">SAMN05878391_0551</name>
</gene>
<feature type="transmembrane region" description="Helical" evidence="6">
    <location>
        <begin position="345"/>
        <end position="361"/>
    </location>
</feature>
<keyword evidence="4 6" id="KW-1133">Transmembrane helix</keyword>
<dbReference type="Pfam" id="PF01578">
    <property type="entry name" value="Cytochrom_C_asm"/>
    <property type="match status" value="2"/>
</dbReference>
<feature type="transmembrane region" description="Helical" evidence="6">
    <location>
        <begin position="43"/>
        <end position="63"/>
    </location>
</feature>
<dbReference type="RefSeq" id="WP_179647078.1">
    <property type="nucleotide sequence ID" value="NZ_OBQF01000001.1"/>
</dbReference>
<evidence type="ECO:0000256" key="4">
    <source>
        <dbReference type="ARBA" id="ARBA00022989"/>
    </source>
</evidence>
<reference evidence="9" key="1">
    <citation type="submission" date="2017-08" db="EMBL/GenBank/DDBJ databases">
        <authorList>
            <person name="Varghese N."/>
            <person name="Submissions S."/>
        </authorList>
    </citation>
    <scope>NUCLEOTIDE SEQUENCE [LARGE SCALE GENOMIC DNA]</scope>
    <source>
        <strain evidence="9">DSM 23173</strain>
    </source>
</reference>
<evidence type="ECO:0000256" key="2">
    <source>
        <dbReference type="ARBA" id="ARBA00022692"/>
    </source>
</evidence>
<dbReference type="InterPro" id="IPR002541">
    <property type="entry name" value="Cyt_c_assembly"/>
</dbReference>
<name>A0A285UAN5_9STAP</name>
<dbReference type="Proteomes" id="UP000219412">
    <property type="component" value="Unassembled WGS sequence"/>
</dbReference>
<feature type="transmembrane region" description="Helical" evidence="6">
    <location>
        <begin position="171"/>
        <end position="194"/>
    </location>
</feature>
<feature type="transmembrane region" description="Helical" evidence="6">
    <location>
        <begin position="133"/>
        <end position="159"/>
    </location>
</feature>
<comment type="subcellular location">
    <subcellularLocation>
        <location evidence="1">Membrane</location>
        <topology evidence="1">Multi-pass membrane protein</topology>
    </subcellularLocation>
</comment>
<feature type="transmembrane region" description="Helical" evidence="6">
    <location>
        <begin position="12"/>
        <end position="31"/>
    </location>
</feature>
<evidence type="ECO:0000313" key="9">
    <source>
        <dbReference type="Proteomes" id="UP000219412"/>
    </source>
</evidence>
<feature type="transmembrane region" description="Helical" evidence="6">
    <location>
        <begin position="264"/>
        <end position="282"/>
    </location>
</feature>
<dbReference type="PANTHER" id="PTHR30071">
    <property type="entry name" value="HEME EXPORTER PROTEIN C"/>
    <property type="match status" value="1"/>
</dbReference>
<feature type="transmembrane region" description="Helical" evidence="6">
    <location>
        <begin position="101"/>
        <end position="121"/>
    </location>
</feature>
<dbReference type="NCBIfam" id="TIGR03144">
    <property type="entry name" value="cytochr_II_ccsB"/>
    <property type="match status" value="1"/>
</dbReference>
<evidence type="ECO:0000313" key="8">
    <source>
        <dbReference type="EMBL" id="SOC38793.1"/>
    </source>
</evidence>
<dbReference type="GO" id="GO:0005886">
    <property type="term" value="C:plasma membrane"/>
    <property type="evidence" value="ECO:0007669"/>
    <property type="project" value="TreeGrafter"/>
</dbReference>
<proteinExistence type="predicted"/>
<dbReference type="InterPro" id="IPR045062">
    <property type="entry name" value="Cyt_c_biogenesis_CcsA/CcmC"/>
</dbReference>
<dbReference type="GO" id="GO:0020037">
    <property type="term" value="F:heme binding"/>
    <property type="evidence" value="ECO:0007669"/>
    <property type="project" value="InterPro"/>
</dbReference>
<evidence type="ECO:0000256" key="3">
    <source>
        <dbReference type="ARBA" id="ARBA00022748"/>
    </source>
</evidence>
<evidence type="ECO:0000256" key="5">
    <source>
        <dbReference type="ARBA" id="ARBA00023136"/>
    </source>
</evidence>
<dbReference type="GO" id="GO:0017004">
    <property type="term" value="P:cytochrome complex assembly"/>
    <property type="evidence" value="ECO:0007669"/>
    <property type="project" value="UniProtKB-KW"/>
</dbReference>
<dbReference type="PANTHER" id="PTHR30071:SF1">
    <property type="entry name" value="CYTOCHROME B_B6 PROTEIN-RELATED"/>
    <property type="match status" value="1"/>
</dbReference>
<evidence type="ECO:0000256" key="6">
    <source>
        <dbReference type="SAM" id="Phobius"/>
    </source>
</evidence>
<keyword evidence="3" id="KW-0201">Cytochrome c-type biogenesis</keyword>